<evidence type="ECO:0000256" key="2">
    <source>
        <dbReference type="ARBA" id="ARBA00023043"/>
    </source>
</evidence>
<keyword evidence="5" id="KW-1185">Reference proteome</keyword>
<dbReference type="InterPro" id="IPR002110">
    <property type="entry name" value="Ankyrin_rpt"/>
</dbReference>
<gene>
    <name evidence="4" type="ORF">GCM10010517_34350</name>
</gene>
<dbReference type="SUPFAM" id="SSF48403">
    <property type="entry name" value="Ankyrin repeat"/>
    <property type="match status" value="1"/>
</dbReference>
<dbReference type="InterPro" id="IPR036770">
    <property type="entry name" value="Ankyrin_rpt-contain_sf"/>
</dbReference>
<feature type="repeat" description="ANK" evidence="3">
    <location>
        <begin position="73"/>
        <end position="99"/>
    </location>
</feature>
<reference evidence="5" key="1">
    <citation type="journal article" date="2019" name="Int. J. Syst. Evol. Microbiol.">
        <title>The Global Catalogue of Microorganisms (GCM) 10K type strain sequencing project: providing services to taxonomists for standard genome sequencing and annotation.</title>
        <authorList>
            <consortium name="The Broad Institute Genomics Platform"/>
            <consortium name="The Broad Institute Genome Sequencing Center for Infectious Disease"/>
            <person name="Wu L."/>
            <person name="Ma J."/>
        </authorList>
    </citation>
    <scope>NUCLEOTIDE SEQUENCE [LARGE SCALE GENOMIC DNA]</scope>
    <source>
        <strain evidence="5">JCM 6242</strain>
    </source>
</reference>
<name>A0ABP6IDU7_9ACTN</name>
<evidence type="ECO:0000256" key="1">
    <source>
        <dbReference type="ARBA" id="ARBA00022737"/>
    </source>
</evidence>
<keyword evidence="2 3" id="KW-0040">ANK repeat</keyword>
<comment type="caution">
    <text evidence="4">The sequence shown here is derived from an EMBL/GenBank/DDBJ whole genome shotgun (WGS) entry which is preliminary data.</text>
</comment>
<dbReference type="Gene3D" id="1.25.40.20">
    <property type="entry name" value="Ankyrin repeat-containing domain"/>
    <property type="match status" value="1"/>
</dbReference>
<evidence type="ECO:0000313" key="5">
    <source>
        <dbReference type="Proteomes" id="UP001500831"/>
    </source>
</evidence>
<accession>A0ABP6IDU7</accession>
<protein>
    <recommendedName>
        <fullName evidence="6">Ankyrin repeat domain-containing protein</fullName>
    </recommendedName>
</protein>
<dbReference type="PANTHER" id="PTHR24171:SF8">
    <property type="entry name" value="BRCA1-ASSOCIATED RING DOMAIN PROTEIN 1"/>
    <property type="match status" value="1"/>
</dbReference>
<evidence type="ECO:0000313" key="4">
    <source>
        <dbReference type="EMBL" id="GAA2873773.1"/>
    </source>
</evidence>
<dbReference type="PROSITE" id="PS50088">
    <property type="entry name" value="ANK_REPEAT"/>
    <property type="match status" value="2"/>
</dbReference>
<feature type="repeat" description="ANK" evidence="3">
    <location>
        <begin position="40"/>
        <end position="72"/>
    </location>
</feature>
<dbReference type="EMBL" id="BAAAVI010000022">
    <property type="protein sequence ID" value="GAA2873773.1"/>
    <property type="molecule type" value="Genomic_DNA"/>
</dbReference>
<dbReference type="PANTHER" id="PTHR24171">
    <property type="entry name" value="ANKYRIN REPEAT DOMAIN-CONTAINING PROTEIN 39-RELATED"/>
    <property type="match status" value="1"/>
</dbReference>
<sequence length="329" mass="35547">MTVGDNEWVEDVDAWRDSNLTEIRELLAGGFDPGRMLPWLRSTPLHQAAQEGAVQVIKLLLAAGAEVDAVDADGATPLWEAVRHGRDEAVKLLLAAGADPWRPCIAGRSPGVQALFTDMADLFVDLPGAPRISPRLRELQDTIDAMMFSYEDYNEGLCVAFVGGVPEEEVVRRLGAAPELCPPLEAVELWEAERDARMEVLRVGTPPGGGVVLFQTDGILPVHDGVGRMVTSGGGVLAGAFPFASPSVDIWRDGVAIARPSVHEQLTDGSMVELWMCRFGDCGAHPSTATERALALMTLLTSTYITEEWLWSAPMRLVPVTLRRPDGDG</sequence>
<keyword evidence="1" id="KW-0677">Repeat</keyword>
<proteinExistence type="predicted"/>
<dbReference type="RefSeq" id="WP_344972417.1">
    <property type="nucleotide sequence ID" value="NZ_BAAAVI010000022.1"/>
</dbReference>
<organism evidence="4 5">
    <name type="scientific">Streptosporangium fragile</name>
    <dbReference type="NCBI Taxonomy" id="46186"/>
    <lineage>
        <taxon>Bacteria</taxon>
        <taxon>Bacillati</taxon>
        <taxon>Actinomycetota</taxon>
        <taxon>Actinomycetes</taxon>
        <taxon>Streptosporangiales</taxon>
        <taxon>Streptosporangiaceae</taxon>
        <taxon>Streptosporangium</taxon>
    </lineage>
</organism>
<evidence type="ECO:0000256" key="3">
    <source>
        <dbReference type="PROSITE-ProRule" id="PRU00023"/>
    </source>
</evidence>
<dbReference type="Proteomes" id="UP001500831">
    <property type="component" value="Unassembled WGS sequence"/>
</dbReference>
<dbReference type="Pfam" id="PF12796">
    <property type="entry name" value="Ank_2"/>
    <property type="match status" value="1"/>
</dbReference>
<dbReference type="SMART" id="SM00248">
    <property type="entry name" value="ANK"/>
    <property type="match status" value="2"/>
</dbReference>
<dbReference type="PROSITE" id="PS50297">
    <property type="entry name" value="ANK_REP_REGION"/>
    <property type="match status" value="2"/>
</dbReference>
<evidence type="ECO:0008006" key="6">
    <source>
        <dbReference type="Google" id="ProtNLM"/>
    </source>
</evidence>